<dbReference type="SUPFAM" id="SSF46785">
    <property type="entry name" value="Winged helix' DNA-binding domain"/>
    <property type="match status" value="1"/>
</dbReference>
<dbReference type="InterPro" id="IPR036388">
    <property type="entry name" value="WH-like_DNA-bd_sf"/>
</dbReference>
<dbReference type="Gene3D" id="1.10.10.10">
    <property type="entry name" value="Winged helix-like DNA-binding domain superfamily/Winged helix DNA-binding domain"/>
    <property type="match status" value="1"/>
</dbReference>
<dbReference type="Gene3D" id="1.10.4040.10">
    <property type="entry name" value="Penicillinase repressor domain"/>
    <property type="match status" value="1"/>
</dbReference>
<accession>A0ABP9UT38</accession>
<organism evidence="5 6">
    <name type="scientific">Haloferula sargassicola</name>
    <dbReference type="NCBI Taxonomy" id="490096"/>
    <lineage>
        <taxon>Bacteria</taxon>
        <taxon>Pseudomonadati</taxon>
        <taxon>Verrucomicrobiota</taxon>
        <taxon>Verrucomicrobiia</taxon>
        <taxon>Verrucomicrobiales</taxon>
        <taxon>Verrucomicrobiaceae</taxon>
        <taxon>Haloferula</taxon>
    </lineage>
</organism>
<sequence length="125" mass="14194">MSDPKNAALARRERQVMDILYRLGEAGAQEILDAMPDPPTYSAVRALLSTMVEKDLLKHRKESRRYLYRPAVSEKKAKRSALNNLLATFFDGRPEKLVASLLDPADQKLSDDEIAKIRELIDQEP</sequence>
<evidence type="ECO:0000313" key="5">
    <source>
        <dbReference type="EMBL" id="GAA5482509.1"/>
    </source>
</evidence>
<dbReference type="InterPro" id="IPR036390">
    <property type="entry name" value="WH_DNA-bd_sf"/>
</dbReference>
<dbReference type="InterPro" id="IPR005650">
    <property type="entry name" value="BlaI_family"/>
</dbReference>
<proteinExistence type="inferred from homology"/>
<keyword evidence="4" id="KW-0804">Transcription</keyword>
<dbReference type="Pfam" id="PF03965">
    <property type="entry name" value="Penicillinase_R"/>
    <property type="match status" value="1"/>
</dbReference>
<keyword evidence="2" id="KW-0805">Transcription regulation</keyword>
<keyword evidence="6" id="KW-1185">Reference proteome</keyword>
<evidence type="ECO:0000256" key="2">
    <source>
        <dbReference type="ARBA" id="ARBA00023015"/>
    </source>
</evidence>
<protein>
    <submittedName>
        <fullName evidence="5">Transcriptional repressor CopY</fullName>
    </submittedName>
</protein>
<evidence type="ECO:0000313" key="6">
    <source>
        <dbReference type="Proteomes" id="UP001476282"/>
    </source>
</evidence>
<dbReference type="Proteomes" id="UP001476282">
    <property type="component" value="Unassembled WGS sequence"/>
</dbReference>
<evidence type="ECO:0000256" key="1">
    <source>
        <dbReference type="ARBA" id="ARBA00011046"/>
    </source>
</evidence>
<dbReference type="PIRSF" id="PIRSF019455">
    <property type="entry name" value="CopR_AtkY"/>
    <property type="match status" value="1"/>
</dbReference>
<dbReference type="RefSeq" id="WP_353566648.1">
    <property type="nucleotide sequence ID" value="NZ_BAABRI010000008.1"/>
</dbReference>
<comment type="similarity">
    <text evidence="1">Belongs to the BlaI transcriptional regulatory family.</text>
</comment>
<comment type="caution">
    <text evidence="5">The sequence shown here is derived from an EMBL/GenBank/DDBJ whole genome shotgun (WGS) entry which is preliminary data.</text>
</comment>
<evidence type="ECO:0000256" key="4">
    <source>
        <dbReference type="ARBA" id="ARBA00023163"/>
    </source>
</evidence>
<reference evidence="5 6" key="1">
    <citation type="submission" date="2024-02" db="EMBL/GenBank/DDBJ databases">
        <title>Haloferula sargassicola NBRC 104335.</title>
        <authorList>
            <person name="Ichikawa N."/>
            <person name="Katano-Makiyama Y."/>
            <person name="Hidaka K."/>
        </authorList>
    </citation>
    <scope>NUCLEOTIDE SEQUENCE [LARGE SCALE GENOMIC DNA]</scope>
    <source>
        <strain evidence="5 6">NBRC 104335</strain>
    </source>
</reference>
<keyword evidence="3" id="KW-0238">DNA-binding</keyword>
<gene>
    <name evidence="5" type="primary">copY</name>
    <name evidence="5" type="ORF">Hsar01_01731</name>
</gene>
<evidence type="ECO:0000256" key="3">
    <source>
        <dbReference type="ARBA" id="ARBA00023125"/>
    </source>
</evidence>
<name>A0ABP9UT38_9BACT</name>
<dbReference type="EMBL" id="BAABRI010000008">
    <property type="protein sequence ID" value="GAA5482509.1"/>
    <property type="molecule type" value="Genomic_DNA"/>
</dbReference>